<dbReference type="Proteomes" id="UP000267029">
    <property type="component" value="Unassembled WGS sequence"/>
</dbReference>
<sequence>MFCNRRPNSAGRMSGLDKDGFIQLQQHSGKICTLNNRVTCTFEIHVAITRSLPWILASTSIWLGFCLAHVPARATCVTARPLTHCEVGVFNTHTHPEISVLSQIVETDWLRRRGTRIFQIKQTVTSPNVRLLPREAAFYTCALHETLMCLECKPDVMSSVYSPHPRQGHRFYCLATLFLHILHISGLPPHPCPTTCMQMSCSHPSSSSPSFASILYSPLAAPAPTPTPTAQPKHPAHRPGLAKSLSRNLPHHFLDWTVPGGKWHGLGVTASAI</sequence>
<accession>A0A0R3U8M1</accession>
<proteinExistence type="predicted"/>
<dbReference type="EMBL" id="UXSR01000685">
    <property type="protein sequence ID" value="VDD77234.1"/>
    <property type="molecule type" value="Genomic_DNA"/>
</dbReference>
<organism evidence="1 2">
    <name type="scientific">Mesocestoides corti</name>
    <name type="common">Flatworm</name>
    <dbReference type="NCBI Taxonomy" id="53468"/>
    <lineage>
        <taxon>Eukaryota</taxon>
        <taxon>Metazoa</taxon>
        <taxon>Spiralia</taxon>
        <taxon>Lophotrochozoa</taxon>
        <taxon>Platyhelminthes</taxon>
        <taxon>Cestoda</taxon>
        <taxon>Eucestoda</taxon>
        <taxon>Cyclophyllidea</taxon>
        <taxon>Mesocestoididae</taxon>
        <taxon>Mesocestoides</taxon>
    </lineage>
</organism>
<evidence type="ECO:0000313" key="1">
    <source>
        <dbReference type="EMBL" id="VDD77234.1"/>
    </source>
</evidence>
<keyword evidence="2" id="KW-1185">Reference proteome</keyword>
<protein>
    <submittedName>
        <fullName evidence="1">Uncharacterized protein</fullName>
    </submittedName>
</protein>
<evidence type="ECO:0000313" key="2">
    <source>
        <dbReference type="Proteomes" id="UP000267029"/>
    </source>
</evidence>
<gene>
    <name evidence="1" type="ORF">MCOS_LOCUS3237</name>
</gene>
<name>A0A0R3U8M1_MESCO</name>
<reference evidence="1 2" key="1">
    <citation type="submission" date="2018-10" db="EMBL/GenBank/DDBJ databases">
        <authorList>
            <consortium name="Pathogen Informatics"/>
        </authorList>
    </citation>
    <scope>NUCLEOTIDE SEQUENCE [LARGE SCALE GENOMIC DNA]</scope>
</reference>
<dbReference type="AlphaFoldDB" id="A0A0R3U8M1"/>